<keyword evidence="3" id="KW-1185">Reference proteome</keyword>
<organism evidence="2 3">
    <name type="scientific">Stichopus japonicus</name>
    <name type="common">Sea cucumber</name>
    <dbReference type="NCBI Taxonomy" id="307972"/>
    <lineage>
        <taxon>Eukaryota</taxon>
        <taxon>Metazoa</taxon>
        <taxon>Echinodermata</taxon>
        <taxon>Eleutherozoa</taxon>
        <taxon>Echinozoa</taxon>
        <taxon>Holothuroidea</taxon>
        <taxon>Aspidochirotacea</taxon>
        <taxon>Aspidochirotida</taxon>
        <taxon>Stichopodidae</taxon>
        <taxon>Apostichopus</taxon>
    </lineage>
</organism>
<feature type="region of interest" description="Disordered" evidence="1">
    <location>
        <begin position="61"/>
        <end position="93"/>
    </location>
</feature>
<proteinExistence type="predicted"/>
<reference evidence="2 3" key="1">
    <citation type="journal article" date="2017" name="PLoS Biol.">
        <title>The sea cucumber genome provides insights into morphological evolution and visceral regeneration.</title>
        <authorList>
            <person name="Zhang X."/>
            <person name="Sun L."/>
            <person name="Yuan J."/>
            <person name="Sun Y."/>
            <person name="Gao Y."/>
            <person name="Zhang L."/>
            <person name="Li S."/>
            <person name="Dai H."/>
            <person name="Hamel J.F."/>
            <person name="Liu C."/>
            <person name="Yu Y."/>
            <person name="Liu S."/>
            <person name="Lin W."/>
            <person name="Guo K."/>
            <person name="Jin S."/>
            <person name="Xu P."/>
            <person name="Storey K.B."/>
            <person name="Huan P."/>
            <person name="Zhang T."/>
            <person name="Zhou Y."/>
            <person name="Zhang J."/>
            <person name="Lin C."/>
            <person name="Li X."/>
            <person name="Xing L."/>
            <person name="Huo D."/>
            <person name="Sun M."/>
            <person name="Wang L."/>
            <person name="Mercier A."/>
            <person name="Li F."/>
            <person name="Yang H."/>
            <person name="Xiang J."/>
        </authorList>
    </citation>
    <scope>NUCLEOTIDE SEQUENCE [LARGE SCALE GENOMIC DNA]</scope>
    <source>
        <strain evidence="2">Shaxun</strain>
        <tissue evidence="2">Muscle</tissue>
    </source>
</reference>
<feature type="compositionally biased region" description="Basic and acidic residues" evidence="1">
    <location>
        <begin position="122"/>
        <end position="133"/>
    </location>
</feature>
<feature type="region of interest" description="Disordered" evidence="1">
    <location>
        <begin position="273"/>
        <end position="322"/>
    </location>
</feature>
<comment type="caution">
    <text evidence="2">The sequence shown here is derived from an EMBL/GenBank/DDBJ whole genome shotgun (WGS) entry which is preliminary data.</text>
</comment>
<sequence>MDNTPGAEGCLPLTSGCTPQRIPRPERYEVDDRPLSPPSSSYLLFDSSAVFASHPHKYRLLINKPNGGEESTTDAPSQSEHKPLAHRRSKSLVSLPQLAEDSTNILRSALSSEKISNATLPIKHERPAVDQHLRPSQLPLRKVSDSVIPHLRTSTSASAIFSQGNYSRERPEEGEDKLLRNFKNAVNLQEDKPVSFQIQPFEHSTDSMSSGSDPSPREVKSSLPASEGASSGSKYVMKEVQPEPRRLFGFGPFYRPLPETVLEKQESITEKVKKTGLSAIGSDSIDAGGSSQRKTSTDARQQGDISSRATKLESSVLMPFSF</sequence>
<accession>A0A2G8KWP6</accession>
<feature type="region of interest" description="Disordered" evidence="1">
    <location>
        <begin position="121"/>
        <end position="141"/>
    </location>
</feature>
<feature type="compositionally biased region" description="Polar residues" evidence="1">
    <location>
        <begin position="69"/>
        <end position="78"/>
    </location>
</feature>
<protein>
    <submittedName>
        <fullName evidence="2">Uncharacterized protein</fullName>
    </submittedName>
</protein>
<dbReference type="Proteomes" id="UP000230750">
    <property type="component" value="Unassembled WGS sequence"/>
</dbReference>
<dbReference type="AlphaFoldDB" id="A0A2G8KWP6"/>
<gene>
    <name evidence="2" type="ORF">BSL78_10704</name>
</gene>
<feature type="region of interest" description="Disordered" evidence="1">
    <location>
        <begin position="1"/>
        <end position="39"/>
    </location>
</feature>
<evidence type="ECO:0000256" key="1">
    <source>
        <dbReference type="SAM" id="MobiDB-lite"/>
    </source>
</evidence>
<name>A0A2G8KWP6_STIJA</name>
<evidence type="ECO:0000313" key="3">
    <source>
        <dbReference type="Proteomes" id="UP000230750"/>
    </source>
</evidence>
<feature type="region of interest" description="Disordered" evidence="1">
    <location>
        <begin position="190"/>
        <end position="238"/>
    </location>
</feature>
<dbReference type="OrthoDB" id="10395319at2759"/>
<evidence type="ECO:0000313" key="2">
    <source>
        <dbReference type="EMBL" id="PIK52392.1"/>
    </source>
</evidence>
<feature type="compositionally biased region" description="Basic and acidic residues" evidence="1">
    <location>
        <begin position="23"/>
        <end position="34"/>
    </location>
</feature>
<feature type="compositionally biased region" description="Low complexity" evidence="1">
    <location>
        <begin position="278"/>
        <end position="291"/>
    </location>
</feature>
<feature type="compositionally biased region" description="Polar residues" evidence="1">
    <location>
        <begin position="292"/>
        <end position="313"/>
    </location>
</feature>
<dbReference type="EMBL" id="MRZV01000330">
    <property type="protein sequence ID" value="PIK52392.1"/>
    <property type="molecule type" value="Genomic_DNA"/>
</dbReference>